<dbReference type="InterPro" id="IPR018062">
    <property type="entry name" value="HTH_AraC-typ_CS"/>
</dbReference>
<gene>
    <name evidence="5" type="ORF">C1H69_17345</name>
</gene>
<proteinExistence type="predicted"/>
<dbReference type="AlphaFoldDB" id="A0A2N7TZ77"/>
<protein>
    <submittedName>
        <fullName evidence="5">AraC family transcriptional regulator</fullName>
    </submittedName>
</protein>
<dbReference type="EMBL" id="PNRF01000036">
    <property type="protein sequence ID" value="PMR73487.1"/>
    <property type="molecule type" value="Genomic_DNA"/>
</dbReference>
<comment type="caution">
    <text evidence="5">The sequence shown here is derived from an EMBL/GenBank/DDBJ whole genome shotgun (WGS) entry which is preliminary data.</text>
</comment>
<name>A0A2N7TZ77_9GAMM</name>
<evidence type="ECO:0000313" key="6">
    <source>
        <dbReference type="Proteomes" id="UP000235803"/>
    </source>
</evidence>
<evidence type="ECO:0000313" key="5">
    <source>
        <dbReference type="EMBL" id="PMR73487.1"/>
    </source>
</evidence>
<sequence>MNVSLAPARQHTPRDLALYGERYGIDYRFPLQPPGAAGQAVLRGRILELAPAAGMQLVASDIEVLQRYDSRSHRPAPLSIIVMLEGHAEIGLGEKRLALTSGMALSVRLDEHEGLQAMQLPNQRIRALTLALDTPRLADALGGRRQPPGSSLHAWTLPPGLQQLLDQALNSPLAGMASRLQWEGLALQLLAHGLPPELDISSARLSPGEWQRLERVREQLQRCPARSHRLSALAELAAMSPATLRRKFQAAYGSSIFDFLRERRLERARELLLQGHGIERAAQCAGYRHANNFTTAFRQRYGCPPSSLRRAD</sequence>
<dbReference type="Proteomes" id="UP000235803">
    <property type="component" value="Unassembled WGS sequence"/>
</dbReference>
<keyword evidence="3" id="KW-0804">Transcription</keyword>
<dbReference type="GO" id="GO:0043565">
    <property type="term" value="F:sequence-specific DNA binding"/>
    <property type="evidence" value="ECO:0007669"/>
    <property type="project" value="InterPro"/>
</dbReference>
<evidence type="ECO:0000256" key="1">
    <source>
        <dbReference type="ARBA" id="ARBA00023015"/>
    </source>
</evidence>
<keyword evidence="1" id="KW-0805">Transcription regulation</keyword>
<organism evidence="5 6">
    <name type="scientific">Billgrantia endophytica</name>
    <dbReference type="NCBI Taxonomy" id="2033802"/>
    <lineage>
        <taxon>Bacteria</taxon>
        <taxon>Pseudomonadati</taxon>
        <taxon>Pseudomonadota</taxon>
        <taxon>Gammaproteobacteria</taxon>
        <taxon>Oceanospirillales</taxon>
        <taxon>Halomonadaceae</taxon>
        <taxon>Billgrantia</taxon>
    </lineage>
</organism>
<keyword evidence="6" id="KW-1185">Reference proteome</keyword>
<dbReference type="RefSeq" id="WP_102654637.1">
    <property type="nucleotide sequence ID" value="NZ_PNRF01000036.1"/>
</dbReference>
<feature type="domain" description="HTH araC/xylS-type" evidence="4">
    <location>
        <begin position="214"/>
        <end position="311"/>
    </location>
</feature>
<dbReference type="SUPFAM" id="SSF46689">
    <property type="entry name" value="Homeodomain-like"/>
    <property type="match status" value="2"/>
</dbReference>
<accession>A0A2N7TZ77</accession>
<evidence type="ECO:0000256" key="2">
    <source>
        <dbReference type="ARBA" id="ARBA00023125"/>
    </source>
</evidence>
<dbReference type="InterPro" id="IPR053142">
    <property type="entry name" value="PchR_regulatory_protein"/>
</dbReference>
<dbReference type="Gene3D" id="1.10.10.60">
    <property type="entry name" value="Homeodomain-like"/>
    <property type="match status" value="1"/>
</dbReference>
<keyword evidence="2" id="KW-0238">DNA-binding</keyword>
<reference evidence="5 6" key="1">
    <citation type="submission" date="2018-01" db="EMBL/GenBank/DDBJ databases">
        <title>Halomonas endophytica sp. nov., isolated from storage liquid in the stems of Populus euphratica.</title>
        <authorList>
            <person name="Chen C."/>
        </authorList>
    </citation>
    <scope>NUCLEOTIDE SEQUENCE [LARGE SCALE GENOMIC DNA]</scope>
    <source>
        <strain evidence="5 6">MC28</strain>
    </source>
</reference>
<dbReference type="OrthoDB" id="6670788at2"/>
<dbReference type="SMART" id="SM00342">
    <property type="entry name" value="HTH_ARAC"/>
    <property type="match status" value="1"/>
</dbReference>
<dbReference type="GO" id="GO:0003700">
    <property type="term" value="F:DNA-binding transcription factor activity"/>
    <property type="evidence" value="ECO:0007669"/>
    <property type="project" value="InterPro"/>
</dbReference>
<dbReference type="PROSITE" id="PS01124">
    <property type="entry name" value="HTH_ARAC_FAMILY_2"/>
    <property type="match status" value="1"/>
</dbReference>
<evidence type="ECO:0000256" key="3">
    <source>
        <dbReference type="ARBA" id="ARBA00023163"/>
    </source>
</evidence>
<dbReference type="Pfam" id="PF12833">
    <property type="entry name" value="HTH_18"/>
    <property type="match status" value="1"/>
</dbReference>
<dbReference type="InterPro" id="IPR018060">
    <property type="entry name" value="HTH_AraC"/>
</dbReference>
<dbReference type="PROSITE" id="PS00041">
    <property type="entry name" value="HTH_ARAC_FAMILY_1"/>
    <property type="match status" value="1"/>
</dbReference>
<dbReference type="PANTHER" id="PTHR47893:SF1">
    <property type="entry name" value="REGULATORY PROTEIN PCHR"/>
    <property type="match status" value="1"/>
</dbReference>
<dbReference type="PANTHER" id="PTHR47893">
    <property type="entry name" value="REGULATORY PROTEIN PCHR"/>
    <property type="match status" value="1"/>
</dbReference>
<evidence type="ECO:0000259" key="4">
    <source>
        <dbReference type="PROSITE" id="PS01124"/>
    </source>
</evidence>
<dbReference type="InterPro" id="IPR009057">
    <property type="entry name" value="Homeodomain-like_sf"/>
</dbReference>